<feature type="domain" description="ABC transporter" evidence="4">
    <location>
        <begin position="5"/>
        <end position="247"/>
    </location>
</feature>
<evidence type="ECO:0000259" key="4">
    <source>
        <dbReference type="PROSITE" id="PS50893"/>
    </source>
</evidence>
<dbReference type="EMBL" id="FNBW01000001">
    <property type="protein sequence ID" value="SDF07777.1"/>
    <property type="molecule type" value="Genomic_DNA"/>
</dbReference>
<reference evidence="5 6" key="1">
    <citation type="submission" date="2016-10" db="EMBL/GenBank/DDBJ databases">
        <authorList>
            <person name="Varghese N."/>
            <person name="Submissions S."/>
        </authorList>
    </citation>
    <scope>NUCLEOTIDE SEQUENCE [LARGE SCALE GENOMIC DNA]</scope>
    <source>
        <strain evidence="5 6">DSM 18839</strain>
    </source>
</reference>
<dbReference type="SMART" id="SM00382">
    <property type="entry name" value="AAA"/>
    <property type="match status" value="1"/>
</dbReference>
<dbReference type="AlphaFoldDB" id="A0A8G2F166"/>
<dbReference type="PROSITE" id="PS50893">
    <property type="entry name" value="ABC_TRANSPORTER_2"/>
    <property type="match status" value="1"/>
</dbReference>
<dbReference type="GO" id="GO:0042941">
    <property type="term" value="P:D-alanine transmembrane transport"/>
    <property type="evidence" value="ECO:0007669"/>
    <property type="project" value="TreeGrafter"/>
</dbReference>
<protein>
    <submittedName>
        <fullName evidence="5">Branched-chain amino acid transport system ATP-binding protein</fullName>
    </submittedName>
</protein>
<dbReference type="GO" id="GO:0015808">
    <property type="term" value="P:L-alanine transport"/>
    <property type="evidence" value="ECO:0007669"/>
    <property type="project" value="TreeGrafter"/>
</dbReference>
<evidence type="ECO:0000313" key="5">
    <source>
        <dbReference type="EMBL" id="SDF07777.1"/>
    </source>
</evidence>
<dbReference type="InterPro" id="IPR003593">
    <property type="entry name" value="AAA+_ATPase"/>
</dbReference>
<sequence>MTAILEASGLNKTFGAVTAAKDINIAVARDEIVGIIGANGAGKTTFVNMVTGWLTPTSGAIRFDGRDITGLAPRRITRLGICRSFQVAQVFMTATVFDNLMIALGIADSHGLAVLKPLRLAEREARADAILRRYRIHEYRDQVASTLPQGIRKLLDIAMAMVAEPKILLLDEPTSGISVEEKFGLMDIVMSALKEDGVTVLFVEHDMEIVERYVGRVLAFYQGEIICDAPPAQALIDPKVIEFVIGDEPQGQAMRERAGLAPAGEGSDA</sequence>
<dbReference type="GO" id="GO:0005524">
    <property type="term" value="F:ATP binding"/>
    <property type="evidence" value="ECO:0007669"/>
    <property type="project" value="UniProtKB-KW"/>
</dbReference>
<proteinExistence type="predicted"/>
<dbReference type="GO" id="GO:0015188">
    <property type="term" value="F:L-isoleucine transmembrane transporter activity"/>
    <property type="evidence" value="ECO:0007669"/>
    <property type="project" value="TreeGrafter"/>
</dbReference>
<dbReference type="GO" id="GO:1903806">
    <property type="term" value="P:L-isoleucine import across plasma membrane"/>
    <property type="evidence" value="ECO:0007669"/>
    <property type="project" value="TreeGrafter"/>
</dbReference>
<accession>A0A8G2F166</accession>
<dbReference type="CDD" id="cd03219">
    <property type="entry name" value="ABC_Mj1267_LivG_branched"/>
    <property type="match status" value="1"/>
</dbReference>
<dbReference type="GO" id="GO:0005304">
    <property type="term" value="F:L-valine transmembrane transporter activity"/>
    <property type="evidence" value="ECO:0007669"/>
    <property type="project" value="TreeGrafter"/>
</dbReference>
<organism evidence="5 6">
    <name type="scientific">Thalassobaculum litoreum DSM 18839</name>
    <dbReference type="NCBI Taxonomy" id="1123362"/>
    <lineage>
        <taxon>Bacteria</taxon>
        <taxon>Pseudomonadati</taxon>
        <taxon>Pseudomonadota</taxon>
        <taxon>Alphaproteobacteria</taxon>
        <taxon>Rhodospirillales</taxon>
        <taxon>Thalassobaculaceae</taxon>
        <taxon>Thalassobaculum</taxon>
    </lineage>
</organism>
<dbReference type="GO" id="GO:1903805">
    <property type="term" value="P:L-valine import across plasma membrane"/>
    <property type="evidence" value="ECO:0007669"/>
    <property type="project" value="TreeGrafter"/>
</dbReference>
<comment type="caution">
    <text evidence="5">The sequence shown here is derived from an EMBL/GenBank/DDBJ whole genome shotgun (WGS) entry which is preliminary data.</text>
</comment>
<dbReference type="GO" id="GO:0005886">
    <property type="term" value="C:plasma membrane"/>
    <property type="evidence" value="ECO:0007669"/>
    <property type="project" value="TreeGrafter"/>
</dbReference>
<dbReference type="GO" id="GO:0015192">
    <property type="term" value="F:L-phenylalanine transmembrane transporter activity"/>
    <property type="evidence" value="ECO:0007669"/>
    <property type="project" value="TreeGrafter"/>
</dbReference>
<keyword evidence="2" id="KW-0547">Nucleotide-binding</keyword>
<gene>
    <name evidence="5" type="ORF">SAMN05660686_00156</name>
</gene>
<dbReference type="OrthoDB" id="9779872at2"/>
<name>A0A8G2F166_9PROT</name>
<dbReference type="GO" id="GO:0016887">
    <property type="term" value="F:ATP hydrolysis activity"/>
    <property type="evidence" value="ECO:0007669"/>
    <property type="project" value="InterPro"/>
</dbReference>
<dbReference type="Pfam" id="PF00005">
    <property type="entry name" value="ABC_tran"/>
    <property type="match status" value="1"/>
</dbReference>
<dbReference type="Gene3D" id="3.40.50.300">
    <property type="entry name" value="P-loop containing nucleotide triphosphate hydrolases"/>
    <property type="match status" value="1"/>
</dbReference>
<dbReference type="RefSeq" id="WP_093147479.1">
    <property type="nucleotide sequence ID" value="NZ_FNBW01000001.1"/>
</dbReference>
<dbReference type="Proteomes" id="UP000198615">
    <property type="component" value="Unassembled WGS sequence"/>
</dbReference>
<dbReference type="PANTHER" id="PTHR45772">
    <property type="entry name" value="CONSERVED COMPONENT OF ABC TRANSPORTER FOR NATURAL AMINO ACIDS-RELATED"/>
    <property type="match status" value="1"/>
</dbReference>
<keyword evidence="6" id="KW-1185">Reference proteome</keyword>
<dbReference type="SUPFAM" id="SSF52540">
    <property type="entry name" value="P-loop containing nucleoside triphosphate hydrolases"/>
    <property type="match status" value="1"/>
</dbReference>
<evidence type="ECO:0000256" key="1">
    <source>
        <dbReference type="ARBA" id="ARBA00022448"/>
    </source>
</evidence>
<dbReference type="InterPro" id="IPR027417">
    <property type="entry name" value="P-loop_NTPase"/>
</dbReference>
<dbReference type="InterPro" id="IPR003439">
    <property type="entry name" value="ABC_transporter-like_ATP-bd"/>
</dbReference>
<dbReference type="InterPro" id="IPR051120">
    <property type="entry name" value="ABC_AA/LPS_Transport"/>
</dbReference>
<evidence type="ECO:0000313" key="6">
    <source>
        <dbReference type="Proteomes" id="UP000198615"/>
    </source>
</evidence>
<keyword evidence="1" id="KW-0813">Transport</keyword>
<evidence type="ECO:0000256" key="3">
    <source>
        <dbReference type="ARBA" id="ARBA00022840"/>
    </source>
</evidence>
<dbReference type="PANTHER" id="PTHR45772:SF7">
    <property type="entry name" value="AMINO ACID ABC TRANSPORTER ATP-BINDING PROTEIN"/>
    <property type="match status" value="1"/>
</dbReference>
<keyword evidence="3 5" id="KW-0067">ATP-binding</keyword>
<evidence type="ECO:0000256" key="2">
    <source>
        <dbReference type="ARBA" id="ARBA00022741"/>
    </source>
</evidence>